<reference evidence="3 4" key="1">
    <citation type="submission" date="2024-06" db="EMBL/GenBank/DDBJ databases">
        <title>The Natural Products Discovery Center: Release of the First 8490 Sequenced Strains for Exploring Actinobacteria Biosynthetic Diversity.</title>
        <authorList>
            <person name="Kalkreuter E."/>
            <person name="Kautsar S.A."/>
            <person name="Yang D."/>
            <person name="Bader C.D."/>
            <person name="Teijaro C.N."/>
            <person name="Fluegel L."/>
            <person name="Davis C.M."/>
            <person name="Simpson J.R."/>
            <person name="Lauterbach L."/>
            <person name="Steele A.D."/>
            <person name="Gui C."/>
            <person name="Meng S."/>
            <person name="Li G."/>
            <person name="Viehrig K."/>
            <person name="Ye F."/>
            <person name="Su P."/>
            <person name="Kiefer A.F."/>
            <person name="Nichols A."/>
            <person name="Cepeda A.J."/>
            <person name="Yan W."/>
            <person name="Fan B."/>
            <person name="Jiang Y."/>
            <person name="Adhikari A."/>
            <person name="Zheng C.-J."/>
            <person name="Schuster L."/>
            <person name="Cowan T.M."/>
            <person name="Smanski M.J."/>
            <person name="Chevrette M.G."/>
            <person name="De Carvalho L.P.S."/>
            <person name="Shen B."/>
        </authorList>
    </citation>
    <scope>NUCLEOTIDE SEQUENCE [LARGE SCALE GENOMIC DNA]</scope>
    <source>
        <strain evidence="3 4">NPDC006434</strain>
    </source>
</reference>
<feature type="compositionally biased region" description="Low complexity" evidence="1">
    <location>
        <begin position="1"/>
        <end position="12"/>
    </location>
</feature>
<dbReference type="Proteomes" id="UP001550210">
    <property type="component" value="Unassembled WGS sequence"/>
</dbReference>
<accession>A0ABV2UV05</accession>
<dbReference type="EMBL" id="JBEXPZ010000014">
    <property type="protein sequence ID" value="MET9845384.1"/>
    <property type="molecule type" value="Genomic_DNA"/>
</dbReference>
<comment type="caution">
    <text evidence="3">The sequence shown here is derived from an EMBL/GenBank/DDBJ whole genome shotgun (WGS) entry which is preliminary data.</text>
</comment>
<sequence length="216" mass="22406">MTPAPLATPALRRAPDLGTAPDAARTASDASAAPDLGTVPGARTAPDAGTAPGARTGPDPLVRPDLPAPSAGEPVPASLYAGVQQFYARQMHLIEGAGADPDAWAETFTEDAVIELAGDTPDVGREAIRASVAAGVAHVAAQGWDFRHWFGMLDVRPREDGSLRTRYCALAMATPRGGALAVRGSLVCHDDLVRAPDGSGWLVRHRRLVPDGRPGD</sequence>
<dbReference type="Pfam" id="PF13577">
    <property type="entry name" value="SnoaL_4"/>
    <property type="match status" value="1"/>
</dbReference>
<feature type="compositionally biased region" description="Low complexity" evidence="1">
    <location>
        <begin position="19"/>
        <end position="34"/>
    </location>
</feature>
<gene>
    <name evidence="3" type="ORF">ABZZ21_12515</name>
</gene>
<evidence type="ECO:0000259" key="2">
    <source>
        <dbReference type="Pfam" id="PF13577"/>
    </source>
</evidence>
<organism evidence="3 4">
    <name type="scientific">Streptomyces ossamyceticus</name>
    <dbReference type="NCBI Taxonomy" id="249581"/>
    <lineage>
        <taxon>Bacteria</taxon>
        <taxon>Bacillati</taxon>
        <taxon>Actinomycetota</taxon>
        <taxon>Actinomycetes</taxon>
        <taxon>Kitasatosporales</taxon>
        <taxon>Streptomycetaceae</taxon>
        <taxon>Streptomyces</taxon>
    </lineage>
</organism>
<dbReference type="SUPFAM" id="SSF54427">
    <property type="entry name" value="NTF2-like"/>
    <property type="match status" value="1"/>
</dbReference>
<dbReference type="CDD" id="cd00531">
    <property type="entry name" value="NTF2_like"/>
    <property type="match status" value="1"/>
</dbReference>
<dbReference type="Gene3D" id="3.10.450.50">
    <property type="match status" value="1"/>
</dbReference>
<proteinExistence type="predicted"/>
<dbReference type="InterPro" id="IPR032710">
    <property type="entry name" value="NTF2-like_dom_sf"/>
</dbReference>
<dbReference type="RefSeq" id="WP_355396205.1">
    <property type="nucleotide sequence ID" value="NZ_JBEXPZ010000014.1"/>
</dbReference>
<feature type="region of interest" description="Disordered" evidence="1">
    <location>
        <begin position="1"/>
        <end position="73"/>
    </location>
</feature>
<evidence type="ECO:0000313" key="3">
    <source>
        <dbReference type="EMBL" id="MET9845384.1"/>
    </source>
</evidence>
<evidence type="ECO:0000313" key="4">
    <source>
        <dbReference type="Proteomes" id="UP001550210"/>
    </source>
</evidence>
<feature type="domain" description="SnoaL-like" evidence="2">
    <location>
        <begin position="80"/>
        <end position="207"/>
    </location>
</feature>
<dbReference type="InterPro" id="IPR037401">
    <property type="entry name" value="SnoaL-like"/>
</dbReference>
<protein>
    <submittedName>
        <fullName evidence="3">Nuclear transport factor 2 family protein</fullName>
    </submittedName>
</protein>
<name>A0ABV2UV05_9ACTN</name>
<keyword evidence="4" id="KW-1185">Reference proteome</keyword>
<evidence type="ECO:0000256" key="1">
    <source>
        <dbReference type="SAM" id="MobiDB-lite"/>
    </source>
</evidence>